<proteinExistence type="predicted"/>
<dbReference type="Proteomes" id="UP000316252">
    <property type="component" value="Unassembled WGS sequence"/>
</dbReference>
<name>A0A506Y7L1_9MICO</name>
<accession>A0A506Y7L1</accession>
<evidence type="ECO:0000313" key="2">
    <source>
        <dbReference type="Proteomes" id="UP000316252"/>
    </source>
</evidence>
<dbReference type="OrthoDB" id="9856681at2"/>
<gene>
    <name evidence="1" type="ORF">FJ657_02120</name>
</gene>
<protein>
    <submittedName>
        <fullName evidence="1">Uncharacterized protein</fullName>
    </submittedName>
</protein>
<dbReference type="AlphaFoldDB" id="A0A506Y7L1"/>
<comment type="caution">
    <text evidence="1">The sequence shown here is derived from an EMBL/GenBank/DDBJ whole genome shotgun (WGS) entry which is preliminary data.</text>
</comment>
<organism evidence="1 2">
    <name type="scientific">Schumannella soli</name>
    <dbReference type="NCBI Taxonomy" id="2590779"/>
    <lineage>
        <taxon>Bacteria</taxon>
        <taxon>Bacillati</taxon>
        <taxon>Actinomycetota</taxon>
        <taxon>Actinomycetes</taxon>
        <taxon>Micrococcales</taxon>
        <taxon>Microbacteriaceae</taxon>
        <taxon>Schumannella</taxon>
    </lineage>
</organism>
<evidence type="ECO:0000313" key="1">
    <source>
        <dbReference type="EMBL" id="TPW77500.1"/>
    </source>
</evidence>
<sequence>MTPKSTGELPVLRDETIDQAATLSDLPPIVDATAAIGAHALVVTWNLAAALSSTGERTHLNIWFPRNGGGPLQLGLEVTPPTALAFAVDFEHRVIRRRRSVRVRMSERRIVALFPLEWVHDLEPIEISHTSALLESPGVFDPALQLRFDIVSE</sequence>
<reference evidence="1 2" key="1">
    <citation type="submission" date="2019-06" db="EMBL/GenBank/DDBJ databases">
        <authorList>
            <person name="Li F."/>
        </authorList>
    </citation>
    <scope>NUCLEOTIDE SEQUENCE [LARGE SCALE GENOMIC DNA]</scope>
    <source>
        <strain evidence="1 2">10F1D-1</strain>
    </source>
</reference>
<dbReference type="EMBL" id="VHQG01000001">
    <property type="protein sequence ID" value="TPW77500.1"/>
    <property type="molecule type" value="Genomic_DNA"/>
</dbReference>
<dbReference type="RefSeq" id="WP_141162028.1">
    <property type="nucleotide sequence ID" value="NZ_VHQG01000001.1"/>
</dbReference>
<keyword evidence="2" id="KW-1185">Reference proteome</keyword>